<dbReference type="EMBL" id="CAEZWB010000067">
    <property type="protein sequence ID" value="CAB4647990.1"/>
    <property type="molecule type" value="Genomic_DNA"/>
</dbReference>
<sequence length="115" mass="12716">MVNVSPLDHKRATKAPSLGEMYDLLRDYVKQETLDPIRGAGRWMAWAALGAVALILGVTFLMVGLLRLVQSELFTASDGKTWIPYLIVVVVSVALVLSSKARIRKPSLHRKSRSV</sequence>
<dbReference type="EMBL" id="CAEZZM010000001">
    <property type="protein sequence ID" value="CAB4751968.1"/>
    <property type="molecule type" value="Genomic_DNA"/>
</dbReference>
<protein>
    <submittedName>
        <fullName evidence="2">Unannotated protein</fullName>
    </submittedName>
</protein>
<evidence type="ECO:0000313" key="3">
    <source>
        <dbReference type="EMBL" id="CAB4751968.1"/>
    </source>
</evidence>
<organism evidence="2">
    <name type="scientific">freshwater metagenome</name>
    <dbReference type="NCBI Taxonomy" id="449393"/>
    <lineage>
        <taxon>unclassified sequences</taxon>
        <taxon>metagenomes</taxon>
        <taxon>ecological metagenomes</taxon>
    </lineage>
</organism>
<feature type="transmembrane region" description="Helical" evidence="1">
    <location>
        <begin position="82"/>
        <end position="103"/>
    </location>
</feature>
<evidence type="ECO:0000256" key="1">
    <source>
        <dbReference type="SAM" id="Phobius"/>
    </source>
</evidence>
<dbReference type="AlphaFoldDB" id="A0A6J6KDV6"/>
<name>A0A6J6KDV6_9ZZZZ</name>
<accession>A0A6J6KDV6</accession>
<evidence type="ECO:0000313" key="2">
    <source>
        <dbReference type="EMBL" id="CAB4647990.1"/>
    </source>
</evidence>
<keyword evidence="1" id="KW-0472">Membrane</keyword>
<feature type="transmembrane region" description="Helical" evidence="1">
    <location>
        <begin position="43"/>
        <end position="70"/>
    </location>
</feature>
<gene>
    <name evidence="2" type="ORF">UFOPK2166_00642</name>
    <name evidence="3" type="ORF">UFOPK2872_00010</name>
</gene>
<reference evidence="2" key="1">
    <citation type="submission" date="2020-05" db="EMBL/GenBank/DDBJ databases">
        <authorList>
            <person name="Chiriac C."/>
            <person name="Salcher M."/>
            <person name="Ghai R."/>
            <person name="Kavagutti S V."/>
        </authorList>
    </citation>
    <scope>NUCLEOTIDE SEQUENCE</scope>
</reference>
<keyword evidence="1" id="KW-0812">Transmembrane</keyword>
<proteinExistence type="predicted"/>
<keyword evidence="1" id="KW-1133">Transmembrane helix</keyword>